<protein>
    <submittedName>
        <fullName evidence="1">Uncharacterized protein</fullName>
    </submittedName>
</protein>
<dbReference type="EMBL" id="UYWW01000874">
    <property type="protein sequence ID" value="VDM09489.1"/>
    <property type="molecule type" value="Genomic_DNA"/>
</dbReference>
<gene>
    <name evidence="1" type="ORF">WBA_LOCUS2875</name>
</gene>
<dbReference type="InParanoid" id="A0A3P7E0Z8"/>
<proteinExistence type="predicted"/>
<name>A0A3P7E0Z8_WUCBA</name>
<dbReference type="OrthoDB" id="5862931at2759"/>
<dbReference type="AlphaFoldDB" id="A0A3P7E0Z8"/>
<organism evidence="1 2">
    <name type="scientific">Wuchereria bancrofti</name>
    <dbReference type="NCBI Taxonomy" id="6293"/>
    <lineage>
        <taxon>Eukaryota</taxon>
        <taxon>Metazoa</taxon>
        <taxon>Ecdysozoa</taxon>
        <taxon>Nematoda</taxon>
        <taxon>Chromadorea</taxon>
        <taxon>Rhabditida</taxon>
        <taxon>Spirurina</taxon>
        <taxon>Spiruromorpha</taxon>
        <taxon>Filarioidea</taxon>
        <taxon>Onchocercidae</taxon>
        <taxon>Wuchereria</taxon>
    </lineage>
</organism>
<evidence type="ECO:0000313" key="1">
    <source>
        <dbReference type="EMBL" id="VDM09489.1"/>
    </source>
</evidence>
<reference evidence="1 2" key="1">
    <citation type="submission" date="2018-11" db="EMBL/GenBank/DDBJ databases">
        <authorList>
            <consortium name="Pathogen Informatics"/>
        </authorList>
    </citation>
    <scope>NUCLEOTIDE SEQUENCE [LARGE SCALE GENOMIC DNA]</scope>
</reference>
<sequence>MKDIGVGLEILLNSNRVTTDFDLDLCLAIKALLSDLQHTTEVLKRTKLNDRCISSASDLEPIYQEQTRSYGSCFHGLDSIEQMLDDYSQKRKTPEDEWYANSLTSQAERPTVQSLFRELEHDSCSRSVGGLLSQPSGNVQVYMLFFHCRWISFL</sequence>
<dbReference type="Proteomes" id="UP000270924">
    <property type="component" value="Unassembled WGS sequence"/>
</dbReference>
<keyword evidence="2" id="KW-1185">Reference proteome</keyword>
<evidence type="ECO:0000313" key="2">
    <source>
        <dbReference type="Proteomes" id="UP000270924"/>
    </source>
</evidence>
<accession>A0A3P7E0Z8</accession>